<feature type="compositionally biased region" description="Low complexity" evidence="7">
    <location>
        <begin position="146"/>
        <end position="162"/>
    </location>
</feature>
<feature type="region of interest" description="Disordered" evidence="7">
    <location>
        <begin position="143"/>
        <end position="190"/>
    </location>
</feature>
<dbReference type="PANTHER" id="PTHR23501:SF12">
    <property type="entry name" value="MAJOR FACILITATOR SUPERFAMILY (MFS) PROFILE DOMAIN-CONTAINING PROTEIN-RELATED"/>
    <property type="match status" value="1"/>
</dbReference>
<evidence type="ECO:0000256" key="6">
    <source>
        <dbReference type="ARBA" id="ARBA00023136"/>
    </source>
</evidence>
<dbReference type="InterPro" id="IPR020846">
    <property type="entry name" value="MFS_dom"/>
</dbReference>
<evidence type="ECO:0000259" key="9">
    <source>
        <dbReference type="PROSITE" id="PS50850"/>
    </source>
</evidence>
<comment type="subcellular location">
    <subcellularLocation>
        <location evidence="1">Membrane</location>
        <topology evidence="1">Multi-pass membrane protein</topology>
    </subcellularLocation>
</comment>
<feature type="transmembrane region" description="Helical" evidence="8">
    <location>
        <begin position="526"/>
        <end position="546"/>
    </location>
</feature>
<feature type="transmembrane region" description="Helical" evidence="8">
    <location>
        <begin position="418"/>
        <end position="440"/>
    </location>
</feature>
<evidence type="ECO:0000256" key="7">
    <source>
        <dbReference type="SAM" id="MobiDB-lite"/>
    </source>
</evidence>
<feature type="transmembrane region" description="Helical" evidence="8">
    <location>
        <begin position="577"/>
        <end position="606"/>
    </location>
</feature>
<evidence type="ECO:0000256" key="4">
    <source>
        <dbReference type="ARBA" id="ARBA00022692"/>
    </source>
</evidence>
<protein>
    <recommendedName>
        <fullName evidence="9">Major facilitator superfamily (MFS) profile domain-containing protein</fullName>
    </recommendedName>
</protein>
<dbReference type="PANTHER" id="PTHR23501">
    <property type="entry name" value="MAJOR FACILITATOR SUPERFAMILY"/>
    <property type="match status" value="1"/>
</dbReference>
<dbReference type="GO" id="GO:0022857">
    <property type="term" value="F:transmembrane transporter activity"/>
    <property type="evidence" value="ECO:0007669"/>
    <property type="project" value="InterPro"/>
</dbReference>
<comment type="caution">
    <text evidence="10">The sequence shown here is derived from an EMBL/GenBank/DDBJ whole genome shotgun (WGS) entry which is preliminary data.</text>
</comment>
<feature type="domain" description="Major facilitator superfamily (MFS) profile" evidence="9">
    <location>
        <begin position="219"/>
        <end position="717"/>
    </location>
</feature>
<feature type="transmembrane region" description="Helical" evidence="8">
    <location>
        <begin position="340"/>
        <end position="362"/>
    </location>
</feature>
<dbReference type="OrthoDB" id="10021397at2759"/>
<feature type="transmembrane region" description="Helical" evidence="8">
    <location>
        <begin position="553"/>
        <end position="571"/>
    </location>
</feature>
<feature type="transmembrane region" description="Helical" evidence="8">
    <location>
        <begin position="485"/>
        <end position="506"/>
    </location>
</feature>
<sequence>MATAGQSGSGYAAVPPTAVEQGHSTADAFDENHYASQQGNPGWGYHHTHGAGASNLTTGYAAEGQGQWQYQGTEGVNGSNYVQYDQPAVASNQTMQWNHSFYQNQAHRVAVPQAVHYYYDSDVQYWNQYGVAQPTNVLSLESNLSQHTEQQQAQPTAQTYGQEGNWATRVDNTSTPPKSSPTTPKRYSDGWRHRDALIDPVIAESHPRQNLTPWKWRIMLIASNILSLINGYDVSNVANIQGSVYEAFDDIHLLPWLALSYSICNVVATPLARKLYKFYDIKVLTLSGLVLLVAGSALAGAASSLLLLIVGRAIMAFGASVVYQGVLSFSIIFSYPGEIALVHASFGASFAFGILTGPVIGAAFAQNQHTTWRWSFYLCLPALVIALLLCIFALPAYSASTEKSVSKHFKEIDWLGHILHSGTFISFGLAAVFSGNAWPWGSVPQLAIWVIFVTVAVAYVVQQTFSIGTKPEHRILPVHLLRKRIVLLTFLCTLAAAISYGVAFYYEPLFYIFTRSIGPLEAGLRLLCLTALFIAAIFITHALLPLAKYYMPFFLLGGVLLLAGGIALHTVTSRTPLAAIMAFSAIIGAGIGILWNLAIPVCSAVLETQEERLDQTTLHSIAQLGGTAFSLSISAAIYRNVGLNMVKDAAGFTGFTDPEILALLAGAKSTMLDSFSPDVRQLVIDAIVDTISRLYFIVISGGALCVVAAVFLKIEPLHIKRWIRTKGTENANNKVLEEGEKTAIYELR</sequence>
<dbReference type="EMBL" id="VFLP01000017">
    <property type="protein sequence ID" value="TRX95253.1"/>
    <property type="molecule type" value="Genomic_DNA"/>
</dbReference>
<feature type="transmembrane region" description="Helical" evidence="8">
    <location>
        <begin position="446"/>
        <end position="465"/>
    </location>
</feature>
<dbReference type="Proteomes" id="UP000319160">
    <property type="component" value="Unassembled WGS sequence"/>
</dbReference>
<feature type="transmembrane region" description="Helical" evidence="8">
    <location>
        <begin position="284"/>
        <end position="307"/>
    </location>
</feature>
<evidence type="ECO:0000256" key="8">
    <source>
        <dbReference type="SAM" id="Phobius"/>
    </source>
</evidence>
<feature type="transmembrane region" description="Helical" evidence="8">
    <location>
        <begin position="313"/>
        <end position="333"/>
    </location>
</feature>
<evidence type="ECO:0000256" key="1">
    <source>
        <dbReference type="ARBA" id="ARBA00004141"/>
    </source>
</evidence>
<proteinExistence type="inferred from homology"/>
<organism evidence="10 11">
    <name type="scientific">Xylaria flabelliformis</name>
    <dbReference type="NCBI Taxonomy" id="2512241"/>
    <lineage>
        <taxon>Eukaryota</taxon>
        <taxon>Fungi</taxon>
        <taxon>Dikarya</taxon>
        <taxon>Ascomycota</taxon>
        <taxon>Pezizomycotina</taxon>
        <taxon>Sordariomycetes</taxon>
        <taxon>Xylariomycetidae</taxon>
        <taxon>Xylariales</taxon>
        <taxon>Xylariaceae</taxon>
        <taxon>Xylaria</taxon>
    </lineage>
</organism>
<dbReference type="Pfam" id="PF07690">
    <property type="entry name" value="MFS_1"/>
    <property type="match status" value="1"/>
</dbReference>
<feature type="transmembrane region" description="Helical" evidence="8">
    <location>
        <begin position="694"/>
        <end position="714"/>
    </location>
</feature>
<name>A0A553I506_9PEZI</name>
<accession>A0A553I506</accession>
<dbReference type="Gene3D" id="1.20.1250.20">
    <property type="entry name" value="MFS general substrate transporter like domains"/>
    <property type="match status" value="1"/>
</dbReference>
<dbReference type="GO" id="GO:0005886">
    <property type="term" value="C:plasma membrane"/>
    <property type="evidence" value="ECO:0007669"/>
    <property type="project" value="TreeGrafter"/>
</dbReference>
<keyword evidence="11" id="KW-1185">Reference proteome</keyword>
<gene>
    <name evidence="10" type="ORF">FHL15_003945</name>
</gene>
<keyword evidence="3" id="KW-0813">Transport</keyword>
<evidence type="ECO:0000313" key="10">
    <source>
        <dbReference type="EMBL" id="TRX95253.1"/>
    </source>
</evidence>
<evidence type="ECO:0000256" key="3">
    <source>
        <dbReference type="ARBA" id="ARBA00022448"/>
    </source>
</evidence>
<keyword evidence="5 8" id="KW-1133">Transmembrane helix</keyword>
<dbReference type="AlphaFoldDB" id="A0A553I506"/>
<dbReference type="InterPro" id="IPR011701">
    <property type="entry name" value="MFS"/>
</dbReference>
<reference evidence="11" key="1">
    <citation type="submission" date="2019-06" db="EMBL/GenBank/DDBJ databases">
        <title>Draft genome sequence of the griseofulvin-producing fungus Xylaria cubensis strain G536.</title>
        <authorList>
            <person name="Mead M.E."/>
            <person name="Raja H.A."/>
            <person name="Steenwyk J.L."/>
            <person name="Knowles S.L."/>
            <person name="Oberlies N.H."/>
            <person name="Rokas A."/>
        </authorList>
    </citation>
    <scope>NUCLEOTIDE SEQUENCE [LARGE SCALE GENOMIC DNA]</scope>
    <source>
        <strain evidence="11">G536</strain>
    </source>
</reference>
<feature type="transmembrane region" description="Helical" evidence="8">
    <location>
        <begin position="618"/>
        <end position="638"/>
    </location>
</feature>
<dbReference type="SUPFAM" id="SSF103473">
    <property type="entry name" value="MFS general substrate transporter"/>
    <property type="match status" value="1"/>
</dbReference>
<feature type="compositionally biased region" description="Low complexity" evidence="7">
    <location>
        <begin position="173"/>
        <end position="185"/>
    </location>
</feature>
<evidence type="ECO:0000256" key="2">
    <source>
        <dbReference type="ARBA" id="ARBA00007520"/>
    </source>
</evidence>
<evidence type="ECO:0000313" key="11">
    <source>
        <dbReference type="Proteomes" id="UP000319160"/>
    </source>
</evidence>
<keyword evidence="4 8" id="KW-0812">Transmembrane</keyword>
<feature type="transmembrane region" description="Helical" evidence="8">
    <location>
        <begin position="374"/>
        <end position="397"/>
    </location>
</feature>
<comment type="similarity">
    <text evidence="2">Belongs to the major facilitator superfamily. TCR/Tet family.</text>
</comment>
<keyword evidence="6 8" id="KW-0472">Membrane</keyword>
<dbReference type="InterPro" id="IPR036259">
    <property type="entry name" value="MFS_trans_sf"/>
</dbReference>
<evidence type="ECO:0000256" key="5">
    <source>
        <dbReference type="ARBA" id="ARBA00022989"/>
    </source>
</evidence>
<dbReference type="PROSITE" id="PS50850">
    <property type="entry name" value="MFS"/>
    <property type="match status" value="1"/>
</dbReference>